<dbReference type="EMBL" id="ML208483">
    <property type="protein sequence ID" value="TFK64248.1"/>
    <property type="molecule type" value="Genomic_DNA"/>
</dbReference>
<organism evidence="1 2">
    <name type="scientific">Pluteus cervinus</name>
    <dbReference type="NCBI Taxonomy" id="181527"/>
    <lineage>
        <taxon>Eukaryota</taxon>
        <taxon>Fungi</taxon>
        <taxon>Dikarya</taxon>
        <taxon>Basidiomycota</taxon>
        <taxon>Agaricomycotina</taxon>
        <taxon>Agaricomycetes</taxon>
        <taxon>Agaricomycetidae</taxon>
        <taxon>Agaricales</taxon>
        <taxon>Pluteineae</taxon>
        <taxon>Pluteaceae</taxon>
        <taxon>Pluteus</taxon>
    </lineage>
</organism>
<keyword evidence="2" id="KW-1185">Reference proteome</keyword>
<dbReference type="Proteomes" id="UP000308600">
    <property type="component" value="Unassembled WGS sequence"/>
</dbReference>
<protein>
    <submittedName>
        <fullName evidence="1">Uncharacterized protein</fullName>
    </submittedName>
</protein>
<reference evidence="1 2" key="1">
    <citation type="journal article" date="2019" name="Nat. Ecol. Evol.">
        <title>Megaphylogeny resolves global patterns of mushroom evolution.</title>
        <authorList>
            <person name="Varga T."/>
            <person name="Krizsan K."/>
            <person name="Foldi C."/>
            <person name="Dima B."/>
            <person name="Sanchez-Garcia M."/>
            <person name="Sanchez-Ramirez S."/>
            <person name="Szollosi G.J."/>
            <person name="Szarkandi J.G."/>
            <person name="Papp V."/>
            <person name="Albert L."/>
            <person name="Andreopoulos W."/>
            <person name="Angelini C."/>
            <person name="Antonin V."/>
            <person name="Barry K.W."/>
            <person name="Bougher N.L."/>
            <person name="Buchanan P."/>
            <person name="Buyck B."/>
            <person name="Bense V."/>
            <person name="Catcheside P."/>
            <person name="Chovatia M."/>
            <person name="Cooper J."/>
            <person name="Damon W."/>
            <person name="Desjardin D."/>
            <person name="Finy P."/>
            <person name="Geml J."/>
            <person name="Haridas S."/>
            <person name="Hughes K."/>
            <person name="Justo A."/>
            <person name="Karasinski D."/>
            <person name="Kautmanova I."/>
            <person name="Kiss B."/>
            <person name="Kocsube S."/>
            <person name="Kotiranta H."/>
            <person name="LaButti K.M."/>
            <person name="Lechner B.E."/>
            <person name="Liimatainen K."/>
            <person name="Lipzen A."/>
            <person name="Lukacs Z."/>
            <person name="Mihaltcheva S."/>
            <person name="Morgado L.N."/>
            <person name="Niskanen T."/>
            <person name="Noordeloos M.E."/>
            <person name="Ohm R.A."/>
            <person name="Ortiz-Santana B."/>
            <person name="Ovrebo C."/>
            <person name="Racz N."/>
            <person name="Riley R."/>
            <person name="Savchenko A."/>
            <person name="Shiryaev A."/>
            <person name="Soop K."/>
            <person name="Spirin V."/>
            <person name="Szebenyi C."/>
            <person name="Tomsovsky M."/>
            <person name="Tulloss R.E."/>
            <person name="Uehling J."/>
            <person name="Grigoriev I.V."/>
            <person name="Vagvolgyi C."/>
            <person name="Papp T."/>
            <person name="Martin F.M."/>
            <person name="Miettinen O."/>
            <person name="Hibbett D.S."/>
            <person name="Nagy L.G."/>
        </authorList>
    </citation>
    <scope>NUCLEOTIDE SEQUENCE [LARGE SCALE GENOMIC DNA]</scope>
    <source>
        <strain evidence="1 2">NL-1719</strain>
    </source>
</reference>
<proteinExistence type="predicted"/>
<evidence type="ECO:0000313" key="1">
    <source>
        <dbReference type="EMBL" id="TFK64248.1"/>
    </source>
</evidence>
<sequence>MCALLALSSFAFTPSNSALGGPNPIMTPSIVVDASSSNVSITGTHCDFLNSTGSTFAATLVFCPINATSPSTISYTFNGTGVDIFGSASSNTSFNYTLDGSSGQQVAVNAAQAGSSLWSIADLPEGNHTLALIPTSGNLTLDYFLSTPSNDTILDGVDLLYDDTDESMEYHGTWPFFVPPSTVVGTPLNTTLHETRTKGDGIFFRFVGSHIAIYGALNQKAGNLSTMFDVDREEPQTLQIFDGTQEVKEDQWEFNHLLFEQDVDPGEHVLTLVVEEVTGDQAFYLDYIVTRGINITMLESPQSDFSQKFPEPTASSYIGIMMVGAMALAIIACLIKSKLTSRQIQRRAGKGLLPPMKV</sequence>
<gene>
    <name evidence="1" type="ORF">BDN72DRAFT_963347</name>
</gene>
<accession>A0ACD3AEA3</accession>
<name>A0ACD3AEA3_9AGAR</name>
<evidence type="ECO:0000313" key="2">
    <source>
        <dbReference type="Proteomes" id="UP000308600"/>
    </source>
</evidence>